<sequence length="147" mass="15876">MPWTEPEAAVWAWGQWWVSVLQQPLPHPASTGLPLLKGLRPLPESAAWSRHIQDYHVSWFPQTPGDPPAHPASIITRTSERTGTGLQREIRCLSHAGANALRAADPGAIRRGGQVLPTGCMAEINNPSARPASGGWDAADITGVVRR</sequence>
<dbReference type="Proteomes" id="UP000827872">
    <property type="component" value="Linkage Group LG03"/>
</dbReference>
<organism evidence="1 2">
    <name type="scientific">Sphaerodactylus townsendi</name>
    <dbReference type="NCBI Taxonomy" id="933632"/>
    <lineage>
        <taxon>Eukaryota</taxon>
        <taxon>Metazoa</taxon>
        <taxon>Chordata</taxon>
        <taxon>Craniata</taxon>
        <taxon>Vertebrata</taxon>
        <taxon>Euteleostomi</taxon>
        <taxon>Lepidosauria</taxon>
        <taxon>Squamata</taxon>
        <taxon>Bifurcata</taxon>
        <taxon>Gekkota</taxon>
        <taxon>Sphaerodactylidae</taxon>
        <taxon>Sphaerodactylus</taxon>
    </lineage>
</organism>
<keyword evidence="2" id="KW-1185">Reference proteome</keyword>
<evidence type="ECO:0000313" key="1">
    <source>
        <dbReference type="EMBL" id="KAH7994063.1"/>
    </source>
</evidence>
<evidence type="ECO:0000313" key="2">
    <source>
        <dbReference type="Proteomes" id="UP000827872"/>
    </source>
</evidence>
<dbReference type="EMBL" id="CM037616">
    <property type="protein sequence ID" value="KAH7994063.1"/>
    <property type="molecule type" value="Genomic_DNA"/>
</dbReference>
<name>A0ACB8ENI6_9SAUR</name>
<comment type="caution">
    <text evidence="1">The sequence shown here is derived from an EMBL/GenBank/DDBJ whole genome shotgun (WGS) entry which is preliminary data.</text>
</comment>
<reference evidence="1" key="1">
    <citation type="submission" date="2021-08" db="EMBL/GenBank/DDBJ databases">
        <title>The first chromosome-level gecko genome reveals the dynamic sex chromosomes of Neotropical dwarf geckos (Sphaerodactylidae: Sphaerodactylus).</title>
        <authorList>
            <person name="Pinto B.J."/>
            <person name="Keating S.E."/>
            <person name="Gamble T."/>
        </authorList>
    </citation>
    <scope>NUCLEOTIDE SEQUENCE</scope>
    <source>
        <strain evidence="1">TG3544</strain>
    </source>
</reference>
<proteinExistence type="predicted"/>
<accession>A0ACB8ENI6</accession>
<protein>
    <submittedName>
        <fullName evidence="1">Uncharacterized protein</fullName>
    </submittedName>
</protein>
<gene>
    <name evidence="1" type="ORF">K3G42_033099</name>
</gene>